<evidence type="ECO:0000256" key="1">
    <source>
        <dbReference type="SAM" id="Phobius"/>
    </source>
</evidence>
<evidence type="ECO:0000313" key="2">
    <source>
        <dbReference type="EMBL" id="MCL6220730.1"/>
    </source>
</evidence>
<comment type="caution">
    <text evidence="2">The sequence shown here is derived from an EMBL/GenBank/DDBJ whole genome shotgun (WGS) entry which is preliminary data.</text>
</comment>
<protein>
    <submittedName>
        <fullName evidence="2">Uncharacterized protein</fullName>
    </submittedName>
</protein>
<dbReference type="Proteomes" id="UP001139521">
    <property type="component" value="Unassembled WGS sequence"/>
</dbReference>
<sequence length="93" mass="10716">MPHGSFAAFKETLALKKARDIKKKSIYDNKHQVSKSPGSNTEFNFPKLTASELETVKYNIRKELKKDRRKTRFLIALIFITILSLILTFIISS</sequence>
<keyword evidence="1" id="KW-1133">Transmembrane helix</keyword>
<proteinExistence type="predicted"/>
<accession>A0A9X2A1S9</accession>
<reference evidence="2" key="1">
    <citation type="submission" date="2022-01" db="EMBL/GenBank/DDBJ databases">
        <title>Genome sequencing of Zunongwangia sp. M21534 genome.</title>
        <authorList>
            <person name="Chen Y."/>
            <person name="Dong C."/>
            <person name="Shao Z."/>
        </authorList>
    </citation>
    <scope>NUCLEOTIDE SEQUENCE</scope>
    <source>
        <strain evidence="2">MCCC M21534</strain>
    </source>
</reference>
<keyword evidence="1" id="KW-0812">Transmembrane</keyword>
<gene>
    <name evidence="2" type="ORF">L1967_20760</name>
</gene>
<organism evidence="2 3">
    <name type="scientific">Zunongwangia pacifica</name>
    <dbReference type="NCBI Taxonomy" id="2911062"/>
    <lineage>
        <taxon>Bacteria</taxon>
        <taxon>Pseudomonadati</taxon>
        <taxon>Bacteroidota</taxon>
        <taxon>Flavobacteriia</taxon>
        <taxon>Flavobacteriales</taxon>
        <taxon>Flavobacteriaceae</taxon>
        <taxon>Zunongwangia</taxon>
    </lineage>
</organism>
<name>A0A9X2A1S9_9FLAO</name>
<dbReference type="AlphaFoldDB" id="A0A9X2A1S9"/>
<dbReference type="RefSeq" id="WP_249603416.1">
    <property type="nucleotide sequence ID" value="NZ_JAKHSK010000052.1"/>
</dbReference>
<keyword evidence="1" id="KW-0472">Membrane</keyword>
<keyword evidence="3" id="KW-1185">Reference proteome</keyword>
<evidence type="ECO:0000313" key="3">
    <source>
        <dbReference type="Proteomes" id="UP001139521"/>
    </source>
</evidence>
<dbReference type="EMBL" id="JAKHSK010000052">
    <property type="protein sequence ID" value="MCL6220730.1"/>
    <property type="molecule type" value="Genomic_DNA"/>
</dbReference>
<feature type="transmembrane region" description="Helical" evidence="1">
    <location>
        <begin position="71"/>
        <end position="91"/>
    </location>
</feature>